<organism evidence="2 3">
    <name type="scientific">Papaver atlanticum</name>
    <dbReference type="NCBI Taxonomy" id="357466"/>
    <lineage>
        <taxon>Eukaryota</taxon>
        <taxon>Viridiplantae</taxon>
        <taxon>Streptophyta</taxon>
        <taxon>Embryophyta</taxon>
        <taxon>Tracheophyta</taxon>
        <taxon>Spermatophyta</taxon>
        <taxon>Magnoliopsida</taxon>
        <taxon>Ranunculales</taxon>
        <taxon>Papaveraceae</taxon>
        <taxon>Papaveroideae</taxon>
        <taxon>Papaver</taxon>
    </lineage>
</organism>
<name>A0AAD4SIF5_9MAGN</name>
<evidence type="ECO:0000313" key="3">
    <source>
        <dbReference type="Proteomes" id="UP001202328"/>
    </source>
</evidence>
<feature type="compositionally biased region" description="Polar residues" evidence="1">
    <location>
        <begin position="1"/>
        <end position="14"/>
    </location>
</feature>
<protein>
    <submittedName>
        <fullName evidence="2">Uncharacterized protein</fullName>
    </submittedName>
</protein>
<evidence type="ECO:0000256" key="1">
    <source>
        <dbReference type="SAM" id="MobiDB-lite"/>
    </source>
</evidence>
<proteinExistence type="predicted"/>
<gene>
    <name evidence="2" type="ORF">MKW98_010728</name>
</gene>
<keyword evidence="3" id="KW-1185">Reference proteome</keyword>
<dbReference type="AlphaFoldDB" id="A0AAD4SIF5"/>
<feature type="region of interest" description="Disordered" evidence="1">
    <location>
        <begin position="1"/>
        <end position="34"/>
    </location>
</feature>
<accession>A0AAD4SIF5</accession>
<evidence type="ECO:0000313" key="2">
    <source>
        <dbReference type="EMBL" id="KAI3907378.1"/>
    </source>
</evidence>
<sequence length="100" mass="11343">MQKDQSSSAPSTPSAGRIRQRRRSQETPFETSTVNVAHEDSHLPGFWLLNWICVVNSYTEEEYVQVSVWPSGISDSRPFLLNDPGDLTSDRGDRSLKYII</sequence>
<comment type="caution">
    <text evidence="2">The sequence shown here is derived from an EMBL/GenBank/DDBJ whole genome shotgun (WGS) entry which is preliminary data.</text>
</comment>
<dbReference type="EMBL" id="JAJJMB010010620">
    <property type="protein sequence ID" value="KAI3907378.1"/>
    <property type="molecule type" value="Genomic_DNA"/>
</dbReference>
<dbReference type="Proteomes" id="UP001202328">
    <property type="component" value="Unassembled WGS sequence"/>
</dbReference>
<reference evidence="2" key="1">
    <citation type="submission" date="2022-04" db="EMBL/GenBank/DDBJ databases">
        <title>A functionally conserved STORR gene fusion in Papaver species that diverged 16.8 million years ago.</title>
        <authorList>
            <person name="Catania T."/>
        </authorList>
    </citation>
    <scope>NUCLEOTIDE SEQUENCE</scope>
    <source>
        <strain evidence="2">S-188037</strain>
    </source>
</reference>